<sequence>MDHVMRQYITIHDHLRNARPGGEEEASVTVAQLAELLHCTPRNVKFVLRKLEEAGWIVWVPGRGRGNGSKLRFLRSAEDVLELRVRSLLEQGRASDALDLIAQSGADEGLKARLWSPFNRYLGLHSEPADSQDYDVLRMIRYRKMEPLDTSSAYTAFEVYILGQIYEPLIKYDAASGKFQPRLAHRWEAGERGDRWTFHLRKGVRFHNGRLLTSADVRETLLRLRRKESAALSLLRDIEQVETSGEYTVIFRLSRPNAFFLHLVGSLYLSVVPAESGEGNLPIGSGPFRVSELSEHRLSLSAFDGYYGYRPLLDRVDVWFMPNADHDLRTYHLSEDDEVAGSRQIDSPAQGCRYLIFNFHREGPHHRADFRRAIRILYDRELLVSELGGDRLSPASGFLPRFSDPSALSSGTLEEARDLLRASGYGGEAVRLVFTDKKEEWIEANWLRRRAEQIGLRLEPCPYDPALGYPQVDEAELAIASEVLEDDWELDLLNFFLNGINYLGRMLLDEQREELLALFDGFMREDADGRADIFARAQRLLGDNNWLLYGAHTSHRAYFNRSLYGLRMGSLGFPNLSRLWVRGEDSDGEAAGKH</sequence>
<gene>
    <name evidence="4" type="ORF">FFV09_22335</name>
</gene>
<organism evidence="4 5">
    <name type="scientific">Saccharibacillus brassicae</name>
    <dbReference type="NCBI Taxonomy" id="2583377"/>
    <lineage>
        <taxon>Bacteria</taxon>
        <taxon>Bacillati</taxon>
        <taxon>Bacillota</taxon>
        <taxon>Bacilli</taxon>
        <taxon>Bacillales</taxon>
        <taxon>Paenibacillaceae</taxon>
        <taxon>Saccharibacillus</taxon>
    </lineage>
</organism>
<evidence type="ECO:0000313" key="4">
    <source>
        <dbReference type="EMBL" id="QDH23361.1"/>
    </source>
</evidence>
<dbReference type="Pfam" id="PF12793">
    <property type="entry name" value="SgrR_N"/>
    <property type="match status" value="1"/>
</dbReference>
<dbReference type="RefSeq" id="WP_141449898.1">
    <property type="nucleotide sequence ID" value="NZ_CP041217.1"/>
</dbReference>
<evidence type="ECO:0000259" key="3">
    <source>
        <dbReference type="Pfam" id="PF12793"/>
    </source>
</evidence>
<keyword evidence="5" id="KW-1185">Reference proteome</keyword>
<accession>A0A4Y6V401</accession>
<dbReference type="SUPFAM" id="SSF46785">
    <property type="entry name" value="Winged helix' DNA-binding domain"/>
    <property type="match status" value="1"/>
</dbReference>
<dbReference type="KEGG" id="saca:FFV09_22335"/>
<dbReference type="AlphaFoldDB" id="A0A4Y6V401"/>
<evidence type="ECO:0008006" key="6">
    <source>
        <dbReference type="Google" id="ProtNLM"/>
    </source>
</evidence>
<keyword evidence="1" id="KW-0238">DNA-binding</keyword>
<dbReference type="EMBL" id="CP041217">
    <property type="protein sequence ID" value="QDH23361.1"/>
    <property type="molecule type" value="Genomic_DNA"/>
</dbReference>
<dbReference type="GO" id="GO:1904680">
    <property type="term" value="F:peptide transmembrane transporter activity"/>
    <property type="evidence" value="ECO:0007669"/>
    <property type="project" value="TreeGrafter"/>
</dbReference>
<dbReference type="SUPFAM" id="SSF53850">
    <property type="entry name" value="Periplasmic binding protein-like II"/>
    <property type="match status" value="1"/>
</dbReference>
<dbReference type="PANTHER" id="PTHR30290:SF72">
    <property type="entry name" value="HTH-TYPE TRANSCRIPTIONAL REGULATOR SGRR"/>
    <property type="match status" value="1"/>
</dbReference>
<name>A0A4Y6V401_SACBS</name>
<dbReference type="InterPro" id="IPR036390">
    <property type="entry name" value="WH_DNA-bd_sf"/>
</dbReference>
<dbReference type="InterPro" id="IPR025370">
    <property type="entry name" value="SgrR_HTH_N"/>
</dbReference>
<dbReference type="OrthoDB" id="5894719at2"/>
<feature type="domain" description="Transcriptional regulator SgrR N-terminal HTH" evidence="3">
    <location>
        <begin position="5"/>
        <end position="104"/>
    </location>
</feature>
<dbReference type="GO" id="GO:0003677">
    <property type="term" value="F:DNA binding"/>
    <property type="evidence" value="ECO:0007669"/>
    <property type="project" value="UniProtKB-KW"/>
</dbReference>
<dbReference type="InterPro" id="IPR000914">
    <property type="entry name" value="SBP_5_dom"/>
</dbReference>
<feature type="domain" description="Solute-binding protein family 5" evidence="2">
    <location>
        <begin position="178"/>
        <end position="477"/>
    </location>
</feature>
<proteinExistence type="predicted"/>
<dbReference type="Gene3D" id="3.10.105.10">
    <property type="entry name" value="Dipeptide-binding Protein, Domain 3"/>
    <property type="match status" value="1"/>
</dbReference>
<dbReference type="PANTHER" id="PTHR30290">
    <property type="entry name" value="PERIPLASMIC BINDING COMPONENT OF ABC TRANSPORTER"/>
    <property type="match status" value="1"/>
</dbReference>
<evidence type="ECO:0000256" key="1">
    <source>
        <dbReference type="ARBA" id="ARBA00023125"/>
    </source>
</evidence>
<dbReference type="Gene3D" id="3.40.190.10">
    <property type="entry name" value="Periplasmic binding protein-like II"/>
    <property type="match status" value="1"/>
</dbReference>
<dbReference type="Proteomes" id="UP000316968">
    <property type="component" value="Chromosome"/>
</dbReference>
<dbReference type="GO" id="GO:0015833">
    <property type="term" value="P:peptide transport"/>
    <property type="evidence" value="ECO:0007669"/>
    <property type="project" value="TreeGrafter"/>
</dbReference>
<reference evidence="4 5" key="1">
    <citation type="submission" date="2019-06" db="EMBL/GenBank/DDBJ databases">
        <title>Saccharibacillus brassicae sp. nov., an endophytic bacterium isolated from Chinese cabbage seeds (Brassica pekinensis).</title>
        <authorList>
            <person name="Jiang L."/>
            <person name="Lee J."/>
            <person name="Kim S.W."/>
        </authorList>
    </citation>
    <scope>NUCLEOTIDE SEQUENCE [LARGE SCALE GENOMIC DNA]</scope>
    <source>
        <strain evidence="5">KCTC 43072 / ATSA2</strain>
    </source>
</reference>
<protein>
    <recommendedName>
        <fullName evidence="6">SgrR family transcriptional regulator</fullName>
    </recommendedName>
</protein>
<evidence type="ECO:0000259" key="2">
    <source>
        <dbReference type="Pfam" id="PF00496"/>
    </source>
</evidence>
<evidence type="ECO:0000313" key="5">
    <source>
        <dbReference type="Proteomes" id="UP000316968"/>
    </source>
</evidence>
<dbReference type="InterPro" id="IPR039424">
    <property type="entry name" value="SBP_5"/>
</dbReference>
<dbReference type="Pfam" id="PF00496">
    <property type="entry name" value="SBP_bac_5"/>
    <property type="match status" value="1"/>
</dbReference>